<evidence type="ECO:0000256" key="2">
    <source>
        <dbReference type="ARBA" id="ARBA00022448"/>
    </source>
</evidence>
<dbReference type="EMBL" id="MLJW01000069">
    <property type="protein sequence ID" value="OIR03044.1"/>
    <property type="molecule type" value="Genomic_DNA"/>
</dbReference>
<dbReference type="GO" id="GO:0015031">
    <property type="term" value="P:protein transport"/>
    <property type="evidence" value="ECO:0007669"/>
    <property type="project" value="UniProtKB-KW"/>
</dbReference>
<evidence type="ECO:0000259" key="10">
    <source>
        <dbReference type="Pfam" id="PF11356"/>
    </source>
</evidence>
<name>A0A1J5SMZ9_9ZZZZ</name>
<evidence type="ECO:0000256" key="5">
    <source>
        <dbReference type="ARBA" id="ARBA00022692"/>
    </source>
</evidence>
<dbReference type="AlphaFoldDB" id="A0A1J5SMZ9"/>
<comment type="subcellular location">
    <subcellularLocation>
        <location evidence="1">Cell inner membrane</location>
    </subcellularLocation>
</comment>
<evidence type="ECO:0000256" key="3">
    <source>
        <dbReference type="ARBA" id="ARBA00022475"/>
    </source>
</evidence>
<keyword evidence="2" id="KW-0813">Transport</keyword>
<gene>
    <name evidence="11" type="ORF">GALL_148220</name>
</gene>
<keyword evidence="6" id="KW-0653">Protein transport</keyword>
<feature type="transmembrane region" description="Helical" evidence="9">
    <location>
        <begin position="16"/>
        <end position="37"/>
    </location>
</feature>
<dbReference type="Pfam" id="PF11356">
    <property type="entry name" value="T2SSC"/>
    <property type="match status" value="1"/>
</dbReference>
<keyword evidence="3" id="KW-1003">Cell membrane</keyword>
<keyword evidence="5 9" id="KW-0812">Transmembrane</keyword>
<organism evidence="11">
    <name type="scientific">mine drainage metagenome</name>
    <dbReference type="NCBI Taxonomy" id="410659"/>
    <lineage>
        <taxon>unclassified sequences</taxon>
        <taxon>metagenomes</taxon>
        <taxon>ecological metagenomes</taxon>
    </lineage>
</organism>
<keyword evidence="8 9" id="KW-0472">Membrane</keyword>
<comment type="caution">
    <text evidence="11">The sequence shown here is derived from an EMBL/GenBank/DDBJ whole genome shotgun (WGS) entry which is preliminary data.</text>
</comment>
<dbReference type="InterPro" id="IPR024961">
    <property type="entry name" value="T2SS_GspC_N"/>
</dbReference>
<evidence type="ECO:0000256" key="8">
    <source>
        <dbReference type="ARBA" id="ARBA00023136"/>
    </source>
</evidence>
<proteinExistence type="predicted"/>
<dbReference type="Gene3D" id="2.30.30.830">
    <property type="match status" value="1"/>
</dbReference>
<protein>
    <recommendedName>
        <fullName evidence="10">Type II secretion system protein GspC N-terminal domain-containing protein</fullName>
    </recommendedName>
</protein>
<sequence length="158" mass="16719">MPQISFERSSLAQTSFVSLTTIAALLLLGFVLAYWTWSWFAPGVEPSAPGIATGNGTLGAQVAAANLFGNLRRSGNSPAPTGIDIKLHGVMAASAGKSGYAVLQLDGKRDLAVREGQDVAPGIRLAEVRPDHVILERNGIREMLAWPKKDTPASPLNK</sequence>
<evidence type="ECO:0000256" key="6">
    <source>
        <dbReference type="ARBA" id="ARBA00022927"/>
    </source>
</evidence>
<evidence type="ECO:0000256" key="7">
    <source>
        <dbReference type="ARBA" id="ARBA00022989"/>
    </source>
</evidence>
<evidence type="ECO:0000313" key="11">
    <source>
        <dbReference type="EMBL" id="OIR03044.1"/>
    </source>
</evidence>
<keyword evidence="7 9" id="KW-1133">Transmembrane helix</keyword>
<evidence type="ECO:0000256" key="4">
    <source>
        <dbReference type="ARBA" id="ARBA00022519"/>
    </source>
</evidence>
<evidence type="ECO:0000256" key="1">
    <source>
        <dbReference type="ARBA" id="ARBA00004533"/>
    </source>
</evidence>
<dbReference type="GO" id="GO:0005886">
    <property type="term" value="C:plasma membrane"/>
    <property type="evidence" value="ECO:0007669"/>
    <property type="project" value="UniProtKB-SubCell"/>
</dbReference>
<accession>A0A1J5SMZ9</accession>
<feature type="domain" description="Type II secretion system protein GspC N-terminal" evidence="10">
    <location>
        <begin position="25"/>
        <end position="145"/>
    </location>
</feature>
<keyword evidence="4" id="KW-0997">Cell inner membrane</keyword>
<evidence type="ECO:0000256" key="9">
    <source>
        <dbReference type="SAM" id="Phobius"/>
    </source>
</evidence>
<reference evidence="11" key="1">
    <citation type="submission" date="2016-10" db="EMBL/GenBank/DDBJ databases">
        <title>Sequence of Gallionella enrichment culture.</title>
        <authorList>
            <person name="Poehlein A."/>
            <person name="Muehling M."/>
            <person name="Daniel R."/>
        </authorList>
    </citation>
    <scope>NUCLEOTIDE SEQUENCE</scope>
</reference>